<keyword evidence="8" id="KW-1185">Reference proteome</keyword>
<dbReference type="SUPFAM" id="SSF50249">
    <property type="entry name" value="Nucleic acid-binding proteins"/>
    <property type="match status" value="1"/>
</dbReference>
<evidence type="ECO:0000256" key="5">
    <source>
        <dbReference type="ARBA" id="ARBA00023242"/>
    </source>
</evidence>
<name>A0A8K0UZY0_9AGAR</name>
<dbReference type="PANTHER" id="PTHR13989:SF16">
    <property type="entry name" value="REPLICATION PROTEIN A2"/>
    <property type="match status" value="1"/>
</dbReference>
<evidence type="ECO:0000313" key="8">
    <source>
        <dbReference type="Proteomes" id="UP000813824"/>
    </source>
</evidence>
<dbReference type="OrthoDB" id="25571at2759"/>
<proteinExistence type="inferred from homology"/>
<organism evidence="7 8">
    <name type="scientific">Cristinia sonorae</name>
    <dbReference type="NCBI Taxonomy" id="1940300"/>
    <lineage>
        <taxon>Eukaryota</taxon>
        <taxon>Fungi</taxon>
        <taxon>Dikarya</taxon>
        <taxon>Basidiomycota</taxon>
        <taxon>Agaricomycotina</taxon>
        <taxon>Agaricomycetes</taxon>
        <taxon>Agaricomycetidae</taxon>
        <taxon>Agaricales</taxon>
        <taxon>Pleurotineae</taxon>
        <taxon>Stephanosporaceae</taxon>
        <taxon>Cristinia</taxon>
    </lineage>
</organism>
<comment type="similarity">
    <text evidence="2">Belongs to the replication factor A protein 2 family.</text>
</comment>
<dbReference type="EMBL" id="JAEVFJ010000002">
    <property type="protein sequence ID" value="KAH8106991.1"/>
    <property type="molecule type" value="Genomic_DNA"/>
</dbReference>
<dbReference type="GO" id="GO:0005662">
    <property type="term" value="C:DNA replication factor A complex"/>
    <property type="evidence" value="ECO:0007669"/>
    <property type="project" value="TreeGrafter"/>
</dbReference>
<keyword evidence="4" id="KW-0238">DNA-binding</keyword>
<dbReference type="Gene3D" id="2.40.50.140">
    <property type="entry name" value="Nucleic acid-binding proteins"/>
    <property type="match status" value="1"/>
</dbReference>
<evidence type="ECO:0000313" key="7">
    <source>
        <dbReference type="EMBL" id="KAH8106991.1"/>
    </source>
</evidence>
<dbReference type="GO" id="GO:0006289">
    <property type="term" value="P:nucleotide-excision repair"/>
    <property type="evidence" value="ECO:0007669"/>
    <property type="project" value="TreeGrafter"/>
</dbReference>
<dbReference type="InterPro" id="IPR040260">
    <property type="entry name" value="RFA2-like"/>
</dbReference>
<dbReference type="PIRSF" id="PIRSF036949">
    <property type="entry name" value="RPA32"/>
    <property type="match status" value="1"/>
</dbReference>
<evidence type="ECO:0000259" key="6">
    <source>
        <dbReference type="Pfam" id="PF08784"/>
    </source>
</evidence>
<dbReference type="InterPro" id="IPR036390">
    <property type="entry name" value="WH_DNA-bd_sf"/>
</dbReference>
<dbReference type="GO" id="GO:0003697">
    <property type="term" value="F:single-stranded DNA binding"/>
    <property type="evidence" value="ECO:0007669"/>
    <property type="project" value="TreeGrafter"/>
</dbReference>
<dbReference type="GO" id="GO:0000724">
    <property type="term" value="P:double-strand break repair via homologous recombination"/>
    <property type="evidence" value="ECO:0007669"/>
    <property type="project" value="TreeGrafter"/>
</dbReference>
<dbReference type="InterPro" id="IPR012340">
    <property type="entry name" value="NA-bd_OB-fold"/>
</dbReference>
<comment type="subcellular location">
    <subcellularLocation>
        <location evidence="1">Nucleus</location>
    </subcellularLocation>
</comment>
<dbReference type="CDD" id="cd04478">
    <property type="entry name" value="RPA2_DBD_D"/>
    <property type="match status" value="1"/>
</dbReference>
<reference evidence="7" key="1">
    <citation type="journal article" date="2021" name="New Phytol.">
        <title>Evolutionary innovations through gain and loss of genes in the ectomycorrhizal Boletales.</title>
        <authorList>
            <person name="Wu G."/>
            <person name="Miyauchi S."/>
            <person name="Morin E."/>
            <person name="Kuo A."/>
            <person name="Drula E."/>
            <person name="Varga T."/>
            <person name="Kohler A."/>
            <person name="Feng B."/>
            <person name="Cao Y."/>
            <person name="Lipzen A."/>
            <person name="Daum C."/>
            <person name="Hundley H."/>
            <person name="Pangilinan J."/>
            <person name="Johnson J."/>
            <person name="Barry K."/>
            <person name="LaButti K."/>
            <person name="Ng V."/>
            <person name="Ahrendt S."/>
            <person name="Min B."/>
            <person name="Choi I.G."/>
            <person name="Park H."/>
            <person name="Plett J.M."/>
            <person name="Magnuson J."/>
            <person name="Spatafora J.W."/>
            <person name="Nagy L.G."/>
            <person name="Henrissat B."/>
            <person name="Grigoriev I.V."/>
            <person name="Yang Z.L."/>
            <person name="Xu J."/>
            <person name="Martin F.M."/>
        </authorList>
    </citation>
    <scope>NUCLEOTIDE SEQUENCE</scope>
    <source>
        <strain evidence="7">KKN 215</strain>
    </source>
</reference>
<keyword evidence="3" id="KW-0235">DNA replication</keyword>
<dbReference type="GO" id="GO:0006260">
    <property type="term" value="P:DNA replication"/>
    <property type="evidence" value="ECO:0007669"/>
    <property type="project" value="UniProtKB-KW"/>
</dbReference>
<evidence type="ECO:0000256" key="2">
    <source>
        <dbReference type="ARBA" id="ARBA00007815"/>
    </source>
</evidence>
<dbReference type="Gene3D" id="1.10.10.10">
    <property type="entry name" value="Winged helix-like DNA-binding domain superfamily/Winged helix DNA-binding domain"/>
    <property type="match status" value="1"/>
</dbReference>
<feature type="domain" description="Replication protein A C-terminal" evidence="6">
    <location>
        <begin position="213"/>
        <end position="289"/>
    </location>
</feature>
<evidence type="ECO:0000256" key="4">
    <source>
        <dbReference type="ARBA" id="ARBA00023125"/>
    </source>
</evidence>
<evidence type="ECO:0000256" key="3">
    <source>
        <dbReference type="ARBA" id="ARBA00022705"/>
    </source>
</evidence>
<sequence>MRLLSSRPSTSTILVSLHTHTNPLITNKMSQFGENPYYGNSGMGGGYMSGGGSQFNSPGGGSTRRAAQSLLPVTIKQINAATQAHTDAEWMLNDLELSQITVVAQVMSINKQATNTVYWLDDGTGRIEARHWIDSTMEDDEAPNPIIENEYARVLGAIKSFGQKRYINTSHARRVVDNNEIAFHYLDCAASKLLIQRGNPNAQPQVDVKPKIGGSSAYSAPSHGVSTDHFANLPPLERKIATFLLNQPSNPDGTHVGAIARAVGGEAAAISAALDRLMDEGHVYTTLDESHYNLSV</sequence>
<dbReference type="PANTHER" id="PTHR13989">
    <property type="entry name" value="REPLICATION PROTEIN A-RELATED"/>
    <property type="match status" value="1"/>
</dbReference>
<gene>
    <name evidence="7" type="ORF">BXZ70DRAFT_915976</name>
</gene>
<dbReference type="InterPro" id="IPR036388">
    <property type="entry name" value="WH-like_DNA-bd_sf"/>
</dbReference>
<dbReference type="GO" id="GO:0035861">
    <property type="term" value="C:site of double-strand break"/>
    <property type="evidence" value="ECO:0007669"/>
    <property type="project" value="TreeGrafter"/>
</dbReference>
<dbReference type="GO" id="GO:0000781">
    <property type="term" value="C:chromosome, telomeric region"/>
    <property type="evidence" value="ECO:0007669"/>
    <property type="project" value="TreeGrafter"/>
</dbReference>
<dbReference type="SUPFAM" id="SSF46785">
    <property type="entry name" value="Winged helix' DNA-binding domain"/>
    <property type="match status" value="1"/>
</dbReference>
<evidence type="ECO:0000256" key="1">
    <source>
        <dbReference type="ARBA" id="ARBA00004123"/>
    </source>
</evidence>
<keyword evidence="5" id="KW-0539">Nucleus</keyword>
<dbReference type="AlphaFoldDB" id="A0A8K0UZY0"/>
<accession>A0A8K0UZY0</accession>
<comment type="caution">
    <text evidence="7">The sequence shown here is derived from an EMBL/GenBank/DDBJ whole genome shotgun (WGS) entry which is preliminary data.</text>
</comment>
<dbReference type="Pfam" id="PF08784">
    <property type="entry name" value="RPA_C"/>
    <property type="match status" value="1"/>
</dbReference>
<dbReference type="InterPro" id="IPR014646">
    <property type="entry name" value="Rfa2/RPA32"/>
</dbReference>
<dbReference type="Proteomes" id="UP000813824">
    <property type="component" value="Unassembled WGS sequence"/>
</dbReference>
<protein>
    <submittedName>
        <fullName evidence="7">Replication protein A subunit RPA32</fullName>
    </submittedName>
</protein>
<dbReference type="InterPro" id="IPR014892">
    <property type="entry name" value="RPA_C"/>
</dbReference>